<gene>
    <name evidence="3" type="ORF">Q2T52_16415</name>
</gene>
<dbReference type="EMBL" id="JAUKWQ010000005">
    <property type="protein sequence ID" value="MDO1583672.1"/>
    <property type="molecule type" value="Genomic_DNA"/>
</dbReference>
<keyword evidence="4" id="KW-1185">Reference proteome</keyword>
<keyword evidence="1" id="KW-1133">Transmembrane helix</keyword>
<organism evidence="3 4">
    <name type="scientific">Rhizobium oryzicola</name>
    <dbReference type="NCBI Taxonomy" id="1232668"/>
    <lineage>
        <taxon>Bacteria</taxon>
        <taxon>Pseudomonadati</taxon>
        <taxon>Pseudomonadota</taxon>
        <taxon>Alphaproteobacteria</taxon>
        <taxon>Hyphomicrobiales</taxon>
        <taxon>Rhizobiaceae</taxon>
        <taxon>Rhizobium/Agrobacterium group</taxon>
        <taxon>Rhizobium</taxon>
    </lineage>
</organism>
<name>A0ABT8T1B2_9HYPH</name>
<reference evidence="3" key="1">
    <citation type="journal article" date="2015" name="Int. J. Syst. Evol. Microbiol.">
        <title>Rhizobium oryzicola sp. nov., potential plant-growth-promoting endophytic bacteria isolated from rice roots.</title>
        <authorList>
            <person name="Zhang X.X."/>
            <person name="Gao J.S."/>
            <person name="Cao Y.H."/>
            <person name="Sheirdil R.A."/>
            <person name="Wang X.C."/>
            <person name="Zhang L."/>
        </authorList>
    </citation>
    <scope>NUCLEOTIDE SEQUENCE</scope>
    <source>
        <strain evidence="3">05753</strain>
    </source>
</reference>
<evidence type="ECO:0000256" key="1">
    <source>
        <dbReference type="SAM" id="Phobius"/>
    </source>
</evidence>
<accession>A0ABT8T1B2</accession>
<feature type="domain" description="PepSY" evidence="2">
    <location>
        <begin position="44"/>
        <end position="120"/>
    </location>
</feature>
<comment type="caution">
    <text evidence="3">The sequence shown here is derived from an EMBL/GenBank/DDBJ whole genome shotgun (WGS) entry which is preliminary data.</text>
</comment>
<evidence type="ECO:0000259" key="2">
    <source>
        <dbReference type="Pfam" id="PF13670"/>
    </source>
</evidence>
<evidence type="ECO:0000313" key="3">
    <source>
        <dbReference type="EMBL" id="MDO1583672.1"/>
    </source>
</evidence>
<dbReference type="InterPro" id="IPR025711">
    <property type="entry name" value="PepSY"/>
</dbReference>
<proteinExistence type="predicted"/>
<dbReference type="Proteomes" id="UP001169006">
    <property type="component" value="Unassembled WGS sequence"/>
</dbReference>
<reference evidence="3" key="2">
    <citation type="submission" date="2023-07" db="EMBL/GenBank/DDBJ databases">
        <authorList>
            <person name="Sun H."/>
        </authorList>
    </citation>
    <scope>NUCLEOTIDE SEQUENCE</scope>
    <source>
        <strain evidence="3">05753</strain>
    </source>
</reference>
<keyword evidence="1" id="KW-0472">Membrane</keyword>
<dbReference type="Pfam" id="PF13670">
    <property type="entry name" value="PepSY_2"/>
    <property type="match status" value="1"/>
</dbReference>
<keyword evidence="1" id="KW-0812">Transmembrane</keyword>
<feature type="transmembrane region" description="Helical" evidence="1">
    <location>
        <begin position="38"/>
        <end position="56"/>
    </location>
</feature>
<dbReference type="RefSeq" id="WP_302077874.1">
    <property type="nucleotide sequence ID" value="NZ_JAUKWQ010000005.1"/>
</dbReference>
<protein>
    <submittedName>
        <fullName evidence="3">PepSY domain-containing protein</fullName>
    </submittedName>
</protein>
<sequence length="125" mass="14217">MKLTMRLRATADFHGAFQVRVRSGRHFTVKRNEGRTRLRIFISLSVVLIVIANHAFASEKCHVPVADWQPRTTLRMKLEGEGWKVRTIHAEDGCYEAFAVNPNGQTVEASFNPKSLETVEVRVPQ</sequence>
<evidence type="ECO:0000313" key="4">
    <source>
        <dbReference type="Proteomes" id="UP001169006"/>
    </source>
</evidence>